<dbReference type="Gene3D" id="2.40.50.910">
    <property type="entry name" value="Type VII secretion system EccB, repeat 3 domain"/>
    <property type="match status" value="1"/>
</dbReference>
<dbReference type="PANTHER" id="PTHR40765:SF2">
    <property type="entry name" value="ESX-2 SECRETION SYSTEM ATPASE ECCB2"/>
    <property type="match status" value="1"/>
</dbReference>
<protein>
    <recommendedName>
        <fullName evidence="13">Type VII secretion protein EccB</fullName>
    </recommendedName>
</protein>
<organism evidence="11 12">
    <name type="scientific">Actinokineospora spheciospongiae</name>
    <dbReference type="NCBI Taxonomy" id="909613"/>
    <lineage>
        <taxon>Bacteria</taxon>
        <taxon>Bacillati</taxon>
        <taxon>Actinomycetota</taxon>
        <taxon>Actinomycetes</taxon>
        <taxon>Pseudonocardiales</taxon>
        <taxon>Pseudonocardiaceae</taxon>
        <taxon>Actinokineospora</taxon>
    </lineage>
</organism>
<evidence type="ECO:0000256" key="1">
    <source>
        <dbReference type="ARBA" id="ARBA00004162"/>
    </source>
</evidence>
<comment type="subcellular location">
    <subcellularLocation>
        <location evidence="1">Cell membrane</location>
        <topology evidence="1">Single-pass membrane protein</topology>
    </subcellularLocation>
</comment>
<dbReference type="InterPro" id="IPR044857">
    <property type="entry name" value="T7SS_EccB_R1"/>
</dbReference>
<dbReference type="RefSeq" id="WP_035282727.1">
    <property type="nucleotide sequence ID" value="NZ_AYXG01000101.1"/>
</dbReference>
<dbReference type="NCBIfam" id="TIGR03919">
    <property type="entry name" value="T7SS_EccB"/>
    <property type="match status" value="1"/>
</dbReference>
<evidence type="ECO:0000256" key="4">
    <source>
        <dbReference type="ARBA" id="ARBA00022692"/>
    </source>
</evidence>
<dbReference type="STRING" id="909613.UO65_2914"/>
<dbReference type="Gene3D" id="3.30.2390.20">
    <property type="entry name" value="Type VII secretion system EccB, repeat 1 domain"/>
    <property type="match status" value="1"/>
</dbReference>
<evidence type="ECO:0000313" key="11">
    <source>
        <dbReference type="EMBL" id="EWC61855.1"/>
    </source>
</evidence>
<evidence type="ECO:0000256" key="9">
    <source>
        <dbReference type="ARBA" id="ARBA00023136"/>
    </source>
</evidence>
<dbReference type="OrthoDB" id="3847604at2"/>
<evidence type="ECO:0000256" key="10">
    <source>
        <dbReference type="SAM" id="Phobius"/>
    </source>
</evidence>
<keyword evidence="6" id="KW-0378">Hydrolase</keyword>
<dbReference type="eggNOG" id="COG3266">
    <property type="taxonomic scope" value="Bacteria"/>
</dbReference>
<feature type="transmembrane region" description="Helical" evidence="10">
    <location>
        <begin position="41"/>
        <end position="61"/>
    </location>
</feature>
<proteinExistence type="inferred from homology"/>
<dbReference type="Pfam" id="PF05108">
    <property type="entry name" value="T7SS_ESX1_EccB"/>
    <property type="match status" value="1"/>
</dbReference>
<evidence type="ECO:0000256" key="6">
    <source>
        <dbReference type="ARBA" id="ARBA00022801"/>
    </source>
</evidence>
<name>W7ILS7_9PSEU</name>
<sequence>MQSRRDQVQAYFFVVGRLVSAVTTGRPDAIQSPYRRLNTGTVFGVLLAAVLMAIFGIYGLFVPGGDNSWRQDGAIVMDKTTGTRYVYLAGQLRPVLNYSSARLATGGAGGGGQVKSVSRNSLGDTPVGQPIGITGAPDMLPGADRLNRGPWTACVTPGDGTPQAGPQVTLLIGGPSRPGLTDAQALLVSTPDGGVHLVWQGKRHRVGDRAVLDTLGYGDTRPLPVSAAWLNPLEQGKDVAAPVTPGIGAAGPQVDGKPGVVGQVFRVRNPAIDSDQLYLLRADGVAALSRTTAALLLAAPDTKRAYPGAAVTPIEVGPAALQGIPVAPGVDLVSGLPAQPPTLVTPPRDSYACVRYGPTGDGDMDVTAEVRPAAEVDAKAVPTAPHDAGTMADRASVPAGGGVLARDLPAPGAAPGALHLITENGMRYPVADAAALGALGYAENAAVPVPAALLALLPTGPLLSTQAALQTQGP</sequence>
<evidence type="ECO:0000256" key="3">
    <source>
        <dbReference type="ARBA" id="ARBA00022475"/>
    </source>
</evidence>
<dbReference type="GO" id="GO:0016787">
    <property type="term" value="F:hydrolase activity"/>
    <property type="evidence" value="ECO:0007669"/>
    <property type="project" value="UniProtKB-KW"/>
</dbReference>
<evidence type="ECO:0000256" key="5">
    <source>
        <dbReference type="ARBA" id="ARBA00022741"/>
    </source>
</evidence>
<dbReference type="EMBL" id="AYXG01000101">
    <property type="protein sequence ID" value="EWC61855.1"/>
    <property type="molecule type" value="Genomic_DNA"/>
</dbReference>
<evidence type="ECO:0000256" key="2">
    <source>
        <dbReference type="ARBA" id="ARBA00008149"/>
    </source>
</evidence>
<dbReference type="PATRIC" id="fig|909613.9.peg.2914"/>
<dbReference type="Proteomes" id="UP000019277">
    <property type="component" value="Unassembled WGS sequence"/>
</dbReference>
<dbReference type="GO" id="GO:0005524">
    <property type="term" value="F:ATP binding"/>
    <property type="evidence" value="ECO:0007669"/>
    <property type="project" value="UniProtKB-KW"/>
</dbReference>
<keyword evidence="12" id="KW-1185">Reference proteome</keyword>
<evidence type="ECO:0000256" key="7">
    <source>
        <dbReference type="ARBA" id="ARBA00022840"/>
    </source>
</evidence>
<dbReference type="AlphaFoldDB" id="W7ILS7"/>
<keyword evidence="4 10" id="KW-0812">Transmembrane</keyword>
<evidence type="ECO:0000313" key="12">
    <source>
        <dbReference type="Proteomes" id="UP000019277"/>
    </source>
</evidence>
<keyword evidence="3" id="KW-1003">Cell membrane</keyword>
<dbReference type="PANTHER" id="PTHR40765">
    <property type="entry name" value="ESX-2 SECRETION SYSTEM ATPASE ECCB2"/>
    <property type="match status" value="1"/>
</dbReference>
<keyword evidence="9 10" id="KW-0472">Membrane</keyword>
<comment type="caution">
    <text evidence="11">The sequence shown here is derived from an EMBL/GenBank/DDBJ whole genome shotgun (WGS) entry which is preliminary data.</text>
</comment>
<keyword evidence="7" id="KW-0067">ATP-binding</keyword>
<dbReference type="GO" id="GO:0005576">
    <property type="term" value="C:extracellular region"/>
    <property type="evidence" value="ECO:0007669"/>
    <property type="project" value="TreeGrafter"/>
</dbReference>
<dbReference type="GO" id="GO:0005886">
    <property type="term" value="C:plasma membrane"/>
    <property type="evidence" value="ECO:0007669"/>
    <property type="project" value="UniProtKB-SubCell"/>
</dbReference>
<keyword evidence="8 10" id="KW-1133">Transmembrane helix</keyword>
<evidence type="ECO:0008006" key="13">
    <source>
        <dbReference type="Google" id="ProtNLM"/>
    </source>
</evidence>
<gene>
    <name evidence="11" type="ORF">UO65_2914</name>
</gene>
<comment type="similarity">
    <text evidence="2">Belongs to the EccB family.</text>
</comment>
<reference evidence="11 12" key="1">
    <citation type="journal article" date="2014" name="Genome Announc.">
        <title>Draft Genome Sequence of the Antitrypanosomally Active Sponge-Associated Bacterium Actinokineospora sp. Strain EG49.</title>
        <authorList>
            <person name="Harjes J."/>
            <person name="Ryu T."/>
            <person name="Abdelmohsen U.R."/>
            <person name="Moitinho-Silva L."/>
            <person name="Horn H."/>
            <person name="Ravasi T."/>
            <person name="Hentschel U."/>
        </authorList>
    </citation>
    <scope>NUCLEOTIDE SEQUENCE [LARGE SCALE GENOMIC DNA]</scope>
    <source>
        <strain evidence="11 12">EG49</strain>
    </source>
</reference>
<evidence type="ECO:0000256" key="8">
    <source>
        <dbReference type="ARBA" id="ARBA00022989"/>
    </source>
</evidence>
<dbReference type="InterPro" id="IPR042485">
    <property type="entry name" value="T7SS_EccB_R3"/>
</dbReference>
<accession>W7ILS7</accession>
<dbReference type="InterPro" id="IPR007795">
    <property type="entry name" value="T7SS_EccB"/>
</dbReference>
<keyword evidence="5" id="KW-0547">Nucleotide-binding</keyword>